<keyword evidence="1" id="KW-0472">Membrane</keyword>
<dbReference type="InterPro" id="IPR032333">
    <property type="entry name" value="DUF4857"/>
</dbReference>
<dbReference type="Pfam" id="PF16149">
    <property type="entry name" value="DUF4857"/>
    <property type="match status" value="1"/>
</dbReference>
<gene>
    <name evidence="2" type="ORF">GM418_18255</name>
</gene>
<proteinExistence type="predicted"/>
<reference evidence="2 3" key="1">
    <citation type="submission" date="2019-11" db="EMBL/GenBank/DDBJ databases">
        <authorList>
            <person name="Zheng R.K."/>
            <person name="Sun C.M."/>
        </authorList>
    </citation>
    <scope>NUCLEOTIDE SEQUENCE [LARGE SCALE GENOMIC DNA]</scope>
    <source>
        <strain evidence="2 3">WC007</strain>
    </source>
</reference>
<organism evidence="2 3">
    <name type="scientific">Maribellus comscasis</name>
    <dbReference type="NCBI Taxonomy" id="2681766"/>
    <lineage>
        <taxon>Bacteria</taxon>
        <taxon>Pseudomonadati</taxon>
        <taxon>Bacteroidota</taxon>
        <taxon>Bacteroidia</taxon>
        <taxon>Marinilabiliales</taxon>
        <taxon>Prolixibacteraceae</taxon>
        <taxon>Maribellus</taxon>
    </lineage>
</organism>
<keyword evidence="1" id="KW-0812">Transmembrane</keyword>
<keyword evidence="3" id="KW-1185">Reference proteome</keyword>
<accession>A0A6I6K221</accession>
<evidence type="ECO:0000313" key="2">
    <source>
        <dbReference type="EMBL" id="QGY45543.1"/>
    </source>
</evidence>
<keyword evidence="1" id="KW-1133">Transmembrane helix</keyword>
<feature type="transmembrane region" description="Helical" evidence="1">
    <location>
        <begin position="357"/>
        <end position="374"/>
    </location>
</feature>
<protein>
    <submittedName>
        <fullName evidence="2">DUF4857 domain-containing protein</fullName>
    </submittedName>
</protein>
<dbReference type="RefSeq" id="WP_158868686.1">
    <property type="nucleotide sequence ID" value="NZ_CP046401.1"/>
</dbReference>
<dbReference type="EMBL" id="CP046401">
    <property type="protein sequence ID" value="QGY45543.1"/>
    <property type="molecule type" value="Genomic_DNA"/>
</dbReference>
<feature type="transmembrane region" description="Helical" evidence="1">
    <location>
        <begin position="7"/>
        <end position="28"/>
    </location>
</feature>
<dbReference type="KEGG" id="mcos:GM418_18255"/>
<name>A0A6I6K221_9BACT</name>
<dbReference type="Proteomes" id="UP000428260">
    <property type="component" value="Chromosome"/>
</dbReference>
<evidence type="ECO:0000313" key="3">
    <source>
        <dbReference type="Proteomes" id="UP000428260"/>
    </source>
</evidence>
<dbReference type="AlphaFoldDB" id="A0A6I6K221"/>
<feature type="transmembrane region" description="Helical" evidence="1">
    <location>
        <begin position="386"/>
        <end position="406"/>
    </location>
</feature>
<sequence length="412" mass="48118">MVKISRYILVVIAIVGFSIGIPKLYWMAFSKPIRVPFVMYSCIENDFMIQRSGEDGLMRQDTRGNNYTREEYEEKLPFLYVRQLLMSNTMPDSINGVEMDTHEISMNRSTFRVQPEDLDSPTQKLFPLFEAESGRANLEMPEDYFRISWRMEFVDAKSNKILEEKSQMFSAVLYNRGFEFPAKSINGIPTTRKSCDEGYLVVDSKDQLFHIKMIEGEPFVEKVKLPGGMKFKYISCVDFRNKNFYAYLFSTNNELYILTQDEYELIKFPVENIDPAKNQIRIYSDLFHYNIIVSGDDFVKVYALDANYKNVNDYYETWPAREDRSEGKIIQALFPGQISMTDSDSNFIRFYTTFNSSLYWLVLSVLLIGVQFVIIKKRNLELKKNIIDFIIIGVSGIFGFLAVNIFPNKFFD</sequence>
<evidence type="ECO:0000256" key="1">
    <source>
        <dbReference type="SAM" id="Phobius"/>
    </source>
</evidence>